<evidence type="ECO:0000256" key="5">
    <source>
        <dbReference type="ARBA" id="ARBA00023186"/>
    </source>
</evidence>
<feature type="domain" description="Pili assembly chaperone C-terminal" evidence="8">
    <location>
        <begin position="167"/>
        <end position="223"/>
    </location>
</feature>
<keyword evidence="10" id="KW-1185">Reference proteome</keyword>
<comment type="similarity">
    <text evidence="2">Belongs to the periplasmic pilus chaperone family.</text>
</comment>
<dbReference type="Pfam" id="PF02753">
    <property type="entry name" value="PapD_C"/>
    <property type="match status" value="1"/>
</dbReference>
<dbReference type="InterPro" id="IPR016147">
    <property type="entry name" value="Pili_assmbl_chaperone_N"/>
</dbReference>
<reference evidence="9" key="1">
    <citation type="submission" date="2022-09" db="EMBL/GenBank/DDBJ databases">
        <title>Complete genome sequence of Pseudomonas promysalinigenes strain RL-WG26, a newly isolated PGPR with the potential for plant salinity stress alleviation.</title>
        <authorList>
            <person name="Ren L."/>
            <person name="Wang G."/>
            <person name="Hu H."/>
        </authorList>
    </citation>
    <scope>NUCLEOTIDE SEQUENCE</scope>
    <source>
        <strain evidence="9">RL-WG26</strain>
    </source>
</reference>
<keyword evidence="3 6" id="KW-0732">Signal</keyword>
<feature type="chain" id="PRO_5045779312" evidence="6">
    <location>
        <begin position="23"/>
        <end position="233"/>
    </location>
</feature>
<sequence>MKRKLLTLASVVFCLSSTLAHAGVNVGATRVIYQGKDKEANLSVTNTVDDRIPYLIQSWVSEYGTDEATEKFIVTPPLFRLDPGSQNMLRIMAVQAKQLPTDRESLFAVNVKAIPAKSNDPGRENVLQIAIKTSIKMFYRPEGLPGNLIDAAKGMVWYSHNGQLLFENPSRYHLVVSKLVINGQEQKGLPDVIAPGQRGTATIKAKPGDSLTMSYINEYGSAVEASAVTLASQ</sequence>
<evidence type="ECO:0000256" key="1">
    <source>
        <dbReference type="ARBA" id="ARBA00004418"/>
    </source>
</evidence>
<feature type="signal peptide" evidence="6">
    <location>
        <begin position="1"/>
        <end position="22"/>
    </location>
</feature>
<feature type="domain" description="Pili assembly chaperone N-terminal" evidence="7">
    <location>
        <begin position="23"/>
        <end position="144"/>
    </location>
</feature>
<evidence type="ECO:0000256" key="3">
    <source>
        <dbReference type="ARBA" id="ARBA00022729"/>
    </source>
</evidence>
<evidence type="ECO:0000313" key="10">
    <source>
        <dbReference type="Proteomes" id="UP001064504"/>
    </source>
</evidence>
<dbReference type="Proteomes" id="UP001064504">
    <property type="component" value="Chromosome"/>
</dbReference>
<dbReference type="InterPro" id="IPR008962">
    <property type="entry name" value="PapD-like_sf"/>
</dbReference>
<dbReference type="RefSeq" id="WP_261745302.1">
    <property type="nucleotide sequence ID" value="NZ_CP104557.1"/>
</dbReference>
<dbReference type="InterPro" id="IPR001829">
    <property type="entry name" value="Pili_assmbl_chaperone_bac"/>
</dbReference>
<evidence type="ECO:0000259" key="7">
    <source>
        <dbReference type="Pfam" id="PF00345"/>
    </source>
</evidence>
<evidence type="ECO:0000256" key="2">
    <source>
        <dbReference type="ARBA" id="ARBA00007399"/>
    </source>
</evidence>
<evidence type="ECO:0000313" key="9">
    <source>
        <dbReference type="EMBL" id="UXH41804.1"/>
    </source>
</evidence>
<dbReference type="Pfam" id="PF00345">
    <property type="entry name" value="PapD_N"/>
    <property type="match status" value="1"/>
</dbReference>
<protein>
    <submittedName>
        <fullName evidence="9">Molecular chaperone</fullName>
    </submittedName>
</protein>
<dbReference type="PANTHER" id="PTHR30251:SF6">
    <property type="entry name" value="FIMBRIAL CHAPERONE YFCS-RELATED"/>
    <property type="match status" value="1"/>
</dbReference>
<evidence type="ECO:0000256" key="4">
    <source>
        <dbReference type="ARBA" id="ARBA00022764"/>
    </source>
</evidence>
<dbReference type="PRINTS" id="PR00969">
    <property type="entry name" value="CHAPERONPILI"/>
</dbReference>
<gene>
    <name evidence="9" type="ORF">N5C08_09890</name>
</gene>
<dbReference type="SUPFAM" id="SSF49584">
    <property type="entry name" value="Periplasmic chaperone C-domain"/>
    <property type="match status" value="1"/>
</dbReference>
<evidence type="ECO:0000259" key="8">
    <source>
        <dbReference type="Pfam" id="PF02753"/>
    </source>
</evidence>
<keyword evidence="4" id="KW-0574">Periplasm</keyword>
<accession>A0ABY6AST0</accession>
<proteinExistence type="inferred from homology"/>
<organism evidence="9 10">
    <name type="scientific">Pseudomonas promysalinigenes</name>
    <dbReference type="NCBI Taxonomy" id="485898"/>
    <lineage>
        <taxon>Bacteria</taxon>
        <taxon>Pseudomonadati</taxon>
        <taxon>Pseudomonadota</taxon>
        <taxon>Gammaproteobacteria</taxon>
        <taxon>Pseudomonadales</taxon>
        <taxon>Pseudomonadaceae</taxon>
        <taxon>Pseudomonas</taxon>
    </lineage>
</organism>
<keyword evidence="5" id="KW-0143">Chaperone</keyword>
<evidence type="ECO:0000256" key="6">
    <source>
        <dbReference type="SAM" id="SignalP"/>
    </source>
</evidence>
<dbReference type="SUPFAM" id="SSF49354">
    <property type="entry name" value="PapD-like"/>
    <property type="match status" value="1"/>
</dbReference>
<comment type="subcellular location">
    <subcellularLocation>
        <location evidence="1">Periplasm</location>
    </subcellularLocation>
</comment>
<dbReference type="PANTHER" id="PTHR30251">
    <property type="entry name" value="PILUS ASSEMBLY CHAPERONE"/>
    <property type="match status" value="1"/>
</dbReference>
<dbReference type="InterPro" id="IPR013783">
    <property type="entry name" value="Ig-like_fold"/>
</dbReference>
<dbReference type="Gene3D" id="2.60.40.10">
    <property type="entry name" value="Immunoglobulins"/>
    <property type="match status" value="2"/>
</dbReference>
<dbReference type="InterPro" id="IPR050643">
    <property type="entry name" value="Periplasmic_pilus_chap"/>
</dbReference>
<name>A0ABY6AST0_9PSED</name>
<dbReference type="InterPro" id="IPR036316">
    <property type="entry name" value="Pili_assmbl_chap_C_dom_sf"/>
</dbReference>
<dbReference type="EMBL" id="CP104557">
    <property type="protein sequence ID" value="UXH41804.1"/>
    <property type="molecule type" value="Genomic_DNA"/>
</dbReference>
<dbReference type="InterPro" id="IPR016148">
    <property type="entry name" value="Pili_assmbl_chaperone_C"/>
</dbReference>